<proteinExistence type="predicted"/>
<evidence type="ECO:0000313" key="3">
    <source>
        <dbReference type="Proteomes" id="UP000314294"/>
    </source>
</evidence>
<protein>
    <submittedName>
        <fullName evidence="2">Uncharacterized protein</fullName>
    </submittedName>
</protein>
<comment type="caution">
    <text evidence="2">The sequence shown here is derived from an EMBL/GenBank/DDBJ whole genome shotgun (WGS) entry which is preliminary data.</text>
</comment>
<feature type="region of interest" description="Disordered" evidence="1">
    <location>
        <begin position="34"/>
        <end position="134"/>
    </location>
</feature>
<gene>
    <name evidence="2" type="ORF">EYF80_017070</name>
</gene>
<dbReference type="EMBL" id="SRLO01000133">
    <property type="protein sequence ID" value="TNN72786.1"/>
    <property type="molecule type" value="Genomic_DNA"/>
</dbReference>
<sequence length="297" mass="31655">MNKGNTENETRPPVAALMAARGTVAVFPVSLSVTERPVMAPSSGGSPDGSHDARRPPRHFPTHTVLDLKRLGSYPQIRYHQQRRPRSSRRVGPALQPGQVDQYLCVEGGSAGPVPQGPGVTAPPRPPQQAGLQPGEREAQLGLQSDGVLDQPAPVTQAGQAGLLREGRQPANQILQVGGRLVPHVGLQLGTGEVRVVMASCPPGDLNLISSSNLSQLLLEAGPGVEAGVPIGQEERVDDAQVGHGSAPRHGLVEQGANRVLRLRKLLLRGEQLAHDESLLLRYDTHKRIDLIVTFDL</sequence>
<dbReference type="Proteomes" id="UP000314294">
    <property type="component" value="Unassembled WGS sequence"/>
</dbReference>
<evidence type="ECO:0000313" key="2">
    <source>
        <dbReference type="EMBL" id="TNN72786.1"/>
    </source>
</evidence>
<organism evidence="2 3">
    <name type="scientific">Liparis tanakae</name>
    <name type="common">Tanaka's snailfish</name>
    <dbReference type="NCBI Taxonomy" id="230148"/>
    <lineage>
        <taxon>Eukaryota</taxon>
        <taxon>Metazoa</taxon>
        <taxon>Chordata</taxon>
        <taxon>Craniata</taxon>
        <taxon>Vertebrata</taxon>
        <taxon>Euteleostomi</taxon>
        <taxon>Actinopterygii</taxon>
        <taxon>Neopterygii</taxon>
        <taxon>Teleostei</taxon>
        <taxon>Neoteleostei</taxon>
        <taxon>Acanthomorphata</taxon>
        <taxon>Eupercaria</taxon>
        <taxon>Perciformes</taxon>
        <taxon>Cottioidei</taxon>
        <taxon>Cottales</taxon>
        <taxon>Liparidae</taxon>
        <taxon>Liparis</taxon>
    </lineage>
</organism>
<keyword evidence="3" id="KW-1185">Reference proteome</keyword>
<evidence type="ECO:0000256" key="1">
    <source>
        <dbReference type="SAM" id="MobiDB-lite"/>
    </source>
</evidence>
<dbReference type="AlphaFoldDB" id="A0A4Z2I3Y0"/>
<accession>A0A4Z2I3Y0</accession>
<feature type="compositionally biased region" description="Basic residues" evidence="1">
    <location>
        <begin position="80"/>
        <end position="89"/>
    </location>
</feature>
<name>A0A4Z2I3Y0_9TELE</name>
<reference evidence="2 3" key="1">
    <citation type="submission" date="2019-03" db="EMBL/GenBank/DDBJ databases">
        <title>First draft genome of Liparis tanakae, snailfish: a comprehensive survey of snailfish specific genes.</title>
        <authorList>
            <person name="Kim W."/>
            <person name="Song I."/>
            <person name="Jeong J.-H."/>
            <person name="Kim D."/>
            <person name="Kim S."/>
            <person name="Ryu S."/>
            <person name="Song J.Y."/>
            <person name="Lee S.K."/>
        </authorList>
    </citation>
    <scope>NUCLEOTIDE SEQUENCE [LARGE SCALE GENOMIC DNA]</scope>
    <source>
        <tissue evidence="2">Muscle</tissue>
    </source>
</reference>